<dbReference type="RefSeq" id="WP_066691978.1">
    <property type="nucleotide sequence ID" value="NZ_LQQO01000034.1"/>
</dbReference>
<dbReference type="PANTHER" id="PTHR34148:SF1">
    <property type="entry name" value="ADENOSYLCOBINAMIDE-GDP RIBAZOLETRANSFERASE"/>
    <property type="match status" value="1"/>
</dbReference>
<protein>
    <recommendedName>
        <fullName evidence="6 19">Adenosylcobinamide-GDP ribazoletransferase</fullName>
        <ecNumber evidence="5 19">2.7.8.26</ecNumber>
    </recommendedName>
    <alternativeName>
        <fullName evidence="16 19">Cobalamin synthase</fullName>
    </alternativeName>
    <alternativeName>
        <fullName evidence="15 19">Cobalamin-5'-phosphate synthase</fullName>
    </alternativeName>
</protein>
<evidence type="ECO:0000256" key="16">
    <source>
        <dbReference type="ARBA" id="ARBA00032853"/>
    </source>
</evidence>
<keyword evidence="8 19" id="KW-0169">Cobalamin biosynthesis</keyword>
<evidence type="ECO:0000256" key="9">
    <source>
        <dbReference type="ARBA" id="ARBA00022679"/>
    </source>
</evidence>
<feature type="transmembrane region" description="Helical" evidence="19">
    <location>
        <begin position="128"/>
        <end position="150"/>
    </location>
</feature>
<evidence type="ECO:0000256" key="11">
    <source>
        <dbReference type="ARBA" id="ARBA00022842"/>
    </source>
</evidence>
<keyword evidence="21" id="KW-1185">Reference proteome</keyword>
<evidence type="ECO:0000256" key="1">
    <source>
        <dbReference type="ARBA" id="ARBA00001946"/>
    </source>
</evidence>
<proteinExistence type="inferred from homology"/>
<comment type="pathway">
    <text evidence="3 19">Cofactor biosynthesis; adenosylcobalamin biosynthesis; adenosylcobalamin from cob(II)yrinate a,c-diamide: step 7/7.</text>
</comment>
<comment type="caution">
    <text evidence="20">The sequence shown here is derived from an EMBL/GenBank/DDBJ whole genome shotgun (WGS) entry which is preliminary data.</text>
</comment>
<evidence type="ECO:0000256" key="15">
    <source>
        <dbReference type="ARBA" id="ARBA00032605"/>
    </source>
</evidence>
<evidence type="ECO:0000313" key="20">
    <source>
        <dbReference type="EMBL" id="KZE11490.1"/>
    </source>
</evidence>
<organism evidence="20 21">
    <name type="scientific">Sphingomonas hankookensis</name>
    <dbReference type="NCBI Taxonomy" id="563996"/>
    <lineage>
        <taxon>Bacteria</taxon>
        <taxon>Pseudomonadati</taxon>
        <taxon>Pseudomonadota</taxon>
        <taxon>Alphaproteobacteria</taxon>
        <taxon>Sphingomonadales</taxon>
        <taxon>Sphingomonadaceae</taxon>
        <taxon>Sphingomonas</taxon>
    </lineage>
</organism>
<dbReference type="HAMAP" id="MF_00719">
    <property type="entry name" value="CobS"/>
    <property type="match status" value="1"/>
</dbReference>
<evidence type="ECO:0000256" key="19">
    <source>
        <dbReference type="HAMAP-Rule" id="MF_00719"/>
    </source>
</evidence>
<keyword evidence="13 19" id="KW-0472">Membrane</keyword>
<comment type="cofactor">
    <cofactor evidence="1 19">
        <name>Mg(2+)</name>
        <dbReference type="ChEBI" id="CHEBI:18420"/>
    </cofactor>
</comment>
<dbReference type="InterPro" id="IPR003805">
    <property type="entry name" value="CobS"/>
</dbReference>
<gene>
    <name evidence="19" type="primary">cobS</name>
    <name evidence="20" type="ORF">AVT10_04355</name>
</gene>
<evidence type="ECO:0000256" key="3">
    <source>
        <dbReference type="ARBA" id="ARBA00004663"/>
    </source>
</evidence>
<evidence type="ECO:0000256" key="4">
    <source>
        <dbReference type="ARBA" id="ARBA00010561"/>
    </source>
</evidence>
<dbReference type="PANTHER" id="PTHR34148">
    <property type="entry name" value="ADENOSYLCOBINAMIDE-GDP RIBAZOLETRANSFERASE"/>
    <property type="match status" value="1"/>
</dbReference>
<dbReference type="Pfam" id="PF02654">
    <property type="entry name" value="CobS"/>
    <property type="match status" value="1"/>
</dbReference>
<evidence type="ECO:0000256" key="17">
    <source>
        <dbReference type="ARBA" id="ARBA00048623"/>
    </source>
</evidence>
<name>A0ABR5Y9X5_9SPHN</name>
<evidence type="ECO:0000256" key="18">
    <source>
        <dbReference type="ARBA" id="ARBA00049504"/>
    </source>
</evidence>
<comment type="catalytic activity">
    <reaction evidence="18 19">
        <text>alpha-ribazole 5'-phosphate + adenosylcob(III)inamide-GDP = adenosylcob(III)alamin 5'-phosphate + GMP + H(+)</text>
        <dbReference type="Rhea" id="RHEA:23560"/>
        <dbReference type="ChEBI" id="CHEBI:15378"/>
        <dbReference type="ChEBI" id="CHEBI:57918"/>
        <dbReference type="ChEBI" id="CHEBI:58115"/>
        <dbReference type="ChEBI" id="CHEBI:60487"/>
        <dbReference type="ChEBI" id="CHEBI:60493"/>
        <dbReference type="EC" id="2.7.8.26"/>
    </reaction>
</comment>
<comment type="caution">
    <text evidence="19">Lacks conserved residue(s) required for the propagation of feature annotation.</text>
</comment>
<evidence type="ECO:0000256" key="5">
    <source>
        <dbReference type="ARBA" id="ARBA00013200"/>
    </source>
</evidence>
<comment type="function">
    <text evidence="14 19">Joins adenosylcobinamide-GDP and alpha-ribazole to generate adenosylcobalamin (Ado-cobalamin). Also synthesizes adenosylcobalamin 5'-phosphate from adenosylcobinamide-GDP and alpha-ribazole 5'-phosphate.</text>
</comment>
<sequence length="268" mass="27149">MSYGSTKSGRIVPTECPRWAPPLLAVQFLTRLPVPWLARLTAEQAGVGLARAMAWLPPVGSLIGAATGVTFVLAQGLWPPMIAAIVALMVEALLTGAFHEDAVADFCDAFGGVASGDRALTIMKDSRIGSYGALGLGLVVLLRLAAMVALPPMLAMAAIVGAATAGRLCAVTLAAMLAPVGSGAGMAVRAGRMPGGRLMLAGLLALPGLVPILWLAPGAVVAALVAMAAMLGWLARFLMRRIGGSTGDCLGFAAAMGQLALLLTVAAR</sequence>
<evidence type="ECO:0000256" key="14">
    <source>
        <dbReference type="ARBA" id="ARBA00025228"/>
    </source>
</evidence>
<evidence type="ECO:0000256" key="13">
    <source>
        <dbReference type="ARBA" id="ARBA00023136"/>
    </source>
</evidence>
<accession>A0ABR5Y9X5</accession>
<keyword evidence="7 19" id="KW-1003">Cell membrane</keyword>
<keyword evidence="9 19" id="KW-0808">Transferase</keyword>
<evidence type="ECO:0000256" key="12">
    <source>
        <dbReference type="ARBA" id="ARBA00022989"/>
    </source>
</evidence>
<keyword evidence="12 19" id="KW-1133">Transmembrane helix</keyword>
<evidence type="ECO:0000313" key="21">
    <source>
        <dbReference type="Proteomes" id="UP000076609"/>
    </source>
</evidence>
<evidence type="ECO:0000256" key="2">
    <source>
        <dbReference type="ARBA" id="ARBA00004651"/>
    </source>
</evidence>
<dbReference type="Proteomes" id="UP000076609">
    <property type="component" value="Unassembled WGS sequence"/>
</dbReference>
<keyword evidence="10 19" id="KW-0812">Transmembrane</keyword>
<reference evidence="21" key="1">
    <citation type="submission" date="2016-01" db="EMBL/GenBank/DDBJ databases">
        <title>Draft genome of Chromobacterium sp. F49.</title>
        <authorList>
            <person name="Hong K.W."/>
        </authorList>
    </citation>
    <scope>NUCLEOTIDE SEQUENCE [LARGE SCALE GENOMIC DNA]</scope>
    <source>
        <strain evidence="21">CN3</strain>
    </source>
</reference>
<dbReference type="EMBL" id="LQQO01000034">
    <property type="protein sequence ID" value="KZE11490.1"/>
    <property type="molecule type" value="Genomic_DNA"/>
</dbReference>
<keyword evidence="11 19" id="KW-0460">Magnesium</keyword>
<comment type="similarity">
    <text evidence="4 19">Belongs to the CobS family.</text>
</comment>
<evidence type="ECO:0000256" key="10">
    <source>
        <dbReference type="ARBA" id="ARBA00022692"/>
    </source>
</evidence>
<evidence type="ECO:0000256" key="7">
    <source>
        <dbReference type="ARBA" id="ARBA00022475"/>
    </source>
</evidence>
<comment type="subcellular location">
    <subcellularLocation>
        <location evidence="2 19">Cell membrane</location>
        <topology evidence="2 19">Multi-pass membrane protein</topology>
    </subcellularLocation>
</comment>
<dbReference type="EC" id="2.7.8.26" evidence="5 19"/>
<evidence type="ECO:0000256" key="8">
    <source>
        <dbReference type="ARBA" id="ARBA00022573"/>
    </source>
</evidence>
<comment type="catalytic activity">
    <reaction evidence="17 19">
        <text>alpha-ribazole + adenosylcob(III)inamide-GDP = adenosylcob(III)alamin + GMP + H(+)</text>
        <dbReference type="Rhea" id="RHEA:16049"/>
        <dbReference type="ChEBI" id="CHEBI:10329"/>
        <dbReference type="ChEBI" id="CHEBI:15378"/>
        <dbReference type="ChEBI" id="CHEBI:18408"/>
        <dbReference type="ChEBI" id="CHEBI:58115"/>
        <dbReference type="ChEBI" id="CHEBI:60487"/>
        <dbReference type="EC" id="2.7.8.26"/>
    </reaction>
</comment>
<feature type="transmembrane region" description="Helical" evidence="19">
    <location>
        <begin position="220"/>
        <end position="238"/>
    </location>
</feature>
<evidence type="ECO:0000256" key="6">
    <source>
        <dbReference type="ARBA" id="ARBA00015850"/>
    </source>
</evidence>